<dbReference type="PANTHER" id="PTHR12289:SF41">
    <property type="entry name" value="FAILED AXON CONNECTIONS-RELATED"/>
    <property type="match status" value="1"/>
</dbReference>
<evidence type="ECO:0000256" key="1">
    <source>
        <dbReference type="ARBA" id="ARBA00006475"/>
    </source>
</evidence>
<dbReference type="OrthoDB" id="5809458at2759"/>
<dbReference type="InterPro" id="IPR026928">
    <property type="entry name" value="FAX/IsoI-like"/>
</dbReference>
<evidence type="ECO:0000313" key="4">
    <source>
        <dbReference type="Proteomes" id="UP000184383"/>
    </source>
</evidence>
<dbReference type="InterPro" id="IPR036249">
    <property type="entry name" value="Thioredoxin-like_sf"/>
</dbReference>
<evidence type="ECO:0000259" key="2">
    <source>
        <dbReference type="Pfam" id="PF17172"/>
    </source>
</evidence>
<gene>
    <name evidence="3" type="ORF">ASPWEDRAFT_43957</name>
</gene>
<accession>A0A1L9RAP0</accession>
<dbReference type="VEuPathDB" id="FungiDB:ASPWEDRAFT_43957"/>
<protein>
    <recommendedName>
        <fullName evidence="2">Thioredoxin-like fold domain-containing protein</fullName>
    </recommendedName>
</protein>
<comment type="similarity">
    <text evidence="1">Belongs to the FAX family.</text>
</comment>
<proteinExistence type="inferred from homology"/>
<name>A0A1L9RAP0_ASPWE</name>
<evidence type="ECO:0000313" key="3">
    <source>
        <dbReference type="EMBL" id="OJJ31943.1"/>
    </source>
</evidence>
<dbReference type="RefSeq" id="XP_040685620.1">
    <property type="nucleotide sequence ID" value="XM_040836150.1"/>
</dbReference>
<keyword evidence="4" id="KW-1185">Reference proteome</keyword>
<dbReference type="EMBL" id="KV878215">
    <property type="protein sequence ID" value="OJJ31943.1"/>
    <property type="molecule type" value="Genomic_DNA"/>
</dbReference>
<dbReference type="InterPro" id="IPR040079">
    <property type="entry name" value="Glutathione_S-Trfase"/>
</dbReference>
<dbReference type="SFLD" id="SFLDS00019">
    <property type="entry name" value="Glutathione_Transferase_(cytos"/>
    <property type="match status" value="1"/>
</dbReference>
<dbReference type="SFLD" id="SFLDG01200">
    <property type="entry name" value="SUF1.1"/>
    <property type="match status" value="1"/>
</dbReference>
<dbReference type="GO" id="GO:0005737">
    <property type="term" value="C:cytoplasm"/>
    <property type="evidence" value="ECO:0007669"/>
    <property type="project" value="TreeGrafter"/>
</dbReference>
<reference evidence="4" key="1">
    <citation type="journal article" date="2017" name="Genome Biol.">
        <title>Comparative genomics reveals high biological diversity and specific adaptations in the industrially and medically important fungal genus Aspergillus.</title>
        <authorList>
            <person name="de Vries R.P."/>
            <person name="Riley R."/>
            <person name="Wiebenga A."/>
            <person name="Aguilar-Osorio G."/>
            <person name="Amillis S."/>
            <person name="Uchima C.A."/>
            <person name="Anderluh G."/>
            <person name="Asadollahi M."/>
            <person name="Askin M."/>
            <person name="Barry K."/>
            <person name="Battaglia E."/>
            <person name="Bayram O."/>
            <person name="Benocci T."/>
            <person name="Braus-Stromeyer S.A."/>
            <person name="Caldana C."/>
            <person name="Canovas D."/>
            <person name="Cerqueira G.C."/>
            <person name="Chen F."/>
            <person name="Chen W."/>
            <person name="Choi C."/>
            <person name="Clum A."/>
            <person name="Dos Santos R.A."/>
            <person name="Damasio A.R."/>
            <person name="Diallinas G."/>
            <person name="Emri T."/>
            <person name="Fekete E."/>
            <person name="Flipphi M."/>
            <person name="Freyberg S."/>
            <person name="Gallo A."/>
            <person name="Gournas C."/>
            <person name="Habgood R."/>
            <person name="Hainaut M."/>
            <person name="Harispe M.L."/>
            <person name="Henrissat B."/>
            <person name="Hilden K.S."/>
            <person name="Hope R."/>
            <person name="Hossain A."/>
            <person name="Karabika E."/>
            <person name="Karaffa L."/>
            <person name="Karanyi Z."/>
            <person name="Krasevec N."/>
            <person name="Kuo A."/>
            <person name="Kusch H."/>
            <person name="LaButti K."/>
            <person name="Lagendijk E.L."/>
            <person name="Lapidus A."/>
            <person name="Levasseur A."/>
            <person name="Lindquist E."/>
            <person name="Lipzen A."/>
            <person name="Logrieco A.F."/>
            <person name="MacCabe A."/>
            <person name="Maekelae M.R."/>
            <person name="Malavazi I."/>
            <person name="Melin P."/>
            <person name="Meyer V."/>
            <person name="Mielnichuk N."/>
            <person name="Miskei M."/>
            <person name="Molnar A.P."/>
            <person name="Mule G."/>
            <person name="Ngan C.Y."/>
            <person name="Orejas M."/>
            <person name="Orosz E."/>
            <person name="Ouedraogo J.P."/>
            <person name="Overkamp K.M."/>
            <person name="Park H.-S."/>
            <person name="Perrone G."/>
            <person name="Piumi F."/>
            <person name="Punt P.J."/>
            <person name="Ram A.F."/>
            <person name="Ramon A."/>
            <person name="Rauscher S."/>
            <person name="Record E."/>
            <person name="Riano-Pachon D.M."/>
            <person name="Robert V."/>
            <person name="Roehrig J."/>
            <person name="Ruller R."/>
            <person name="Salamov A."/>
            <person name="Salih N.S."/>
            <person name="Samson R.A."/>
            <person name="Sandor E."/>
            <person name="Sanguinetti M."/>
            <person name="Schuetze T."/>
            <person name="Sepcic K."/>
            <person name="Shelest E."/>
            <person name="Sherlock G."/>
            <person name="Sophianopoulou V."/>
            <person name="Squina F.M."/>
            <person name="Sun H."/>
            <person name="Susca A."/>
            <person name="Todd R.B."/>
            <person name="Tsang A."/>
            <person name="Unkles S.E."/>
            <person name="van de Wiele N."/>
            <person name="van Rossen-Uffink D."/>
            <person name="Oliveira J.V."/>
            <person name="Vesth T.C."/>
            <person name="Visser J."/>
            <person name="Yu J.-H."/>
            <person name="Zhou M."/>
            <person name="Andersen M.R."/>
            <person name="Archer D.B."/>
            <person name="Baker S.E."/>
            <person name="Benoit I."/>
            <person name="Brakhage A.A."/>
            <person name="Braus G.H."/>
            <person name="Fischer R."/>
            <person name="Frisvad J.C."/>
            <person name="Goldman G.H."/>
            <person name="Houbraken J."/>
            <person name="Oakley B."/>
            <person name="Pocsi I."/>
            <person name="Scazzocchio C."/>
            <person name="Seiboth B."/>
            <person name="vanKuyk P.A."/>
            <person name="Wortman J."/>
            <person name="Dyer P.S."/>
            <person name="Grigoriev I.V."/>
        </authorList>
    </citation>
    <scope>NUCLEOTIDE SEQUENCE [LARGE SCALE GENOMIC DNA]</scope>
    <source>
        <strain evidence="4">DTO 134E9</strain>
    </source>
</reference>
<dbReference type="PANTHER" id="PTHR12289">
    <property type="entry name" value="METAXIN RELATED"/>
    <property type="match status" value="1"/>
</dbReference>
<dbReference type="GeneID" id="63751998"/>
<feature type="domain" description="Thioredoxin-like fold" evidence="2">
    <location>
        <begin position="22"/>
        <end position="120"/>
    </location>
</feature>
<dbReference type="STRING" id="1073089.A0A1L9RAP0"/>
<dbReference type="SFLD" id="SFLDG01180">
    <property type="entry name" value="SUF1"/>
    <property type="match status" value="1"/>
</dbReference>
<dbReference type="Proteomes" id="UP000184383">
    <property type="component" value="Unassembled WGS sequence"/>
</dbReference>
<dbReference type="SUPFAM" id="SSF52833">
    <property type="entry name" value="Thioredoxin-like"/>
    <property type="match status" value="1"/>
</dbReference>
<sequence>MTSPQITLYRGLPGHGTYTWSPFVNKLEARMRLANVAYNATEGSVLQSPRGKIPYLTVEDKGTSRMISDSTLIIQELVGDGLLPDLNAKLHPKDKTLDLALRALLEDRYYFLQGHEKWVHNYYTVRDHLFASFSYPLRVIIGNMVYRKQTQMLYNQGTLRFSDEEIKVFKQEIWKDINDLLVSSRAKVDGDSPFWALGGEDPTEVDATLYGFIVGSRVCPAAPESQSIINGFPVVVEYAKRIHDRFFPDYAWV</sequence>
<dbReference type="AlphaFoldDB" id="A0A1L9RAP0"/>
<organism evidence="3 4">
    <name type="scientific">Aspergillus wentii DTO 134E9</name>
    <dbReference type="NCBI Taxonomy" id="1073089"/>
    <lineage>
        <taxon>Eukaryota</taxon>
        <taxon>Fungi</taxon>
        <taxon>Dikarya</taxon>
        <taxon>Ascomycota</taxon>
        <taxon>Pezizomycotina</taxon>
        <taxon>Eurotiomycetes</taxon>
        <taxon>Eurotiomycetidae</taxon>
        <taxon>Eurotiales</taxon>
        <taxon>Aspergillaceae</taxon>
        <taxon>Aspergillus</taxon>
        <taxon>Aspergillus subgen. Cremei</taxon>
    </lineage>
</organism>
<dbReference type="InterPro" id="IPR050931">
    <property type="entry name" value="Mito_Protein_Transport_Metaxin"/>
</dbReference>
<dbReference type="InterPro" id="IPR012336">
    <property type="entry name" value="Thioredoxin-like_fold"/>
</dbReference>
<dbReference type="Pfam" id="PF17172">
    <property type="entry name" value="GST_N_4"/>
    <property type="match status" value="1"/>
</dbReference>